<dbReference type="Pfam" id="PF00069">
    <property type="entry name" value="Pkinase"/>
    <property type="match status" value="1"/>
</dbReference>
<keyword evidence="7" id="KW-0808">Transferase</keyword>
<dbReference type="Proteomes" id="UP001202328">
    <property type="component" value="Unassembled WGS sequence"/>
</dbReference>
<evidence type="ECO:0000313" key="20">
    <source>
        <dbReference type="EMBL" id="KAI3847420.1"/>
    </source>
</evidence>
<dbReference type="AlphaFoldDB" id="A0AAD4X538"/>
<keyword evidence="21" id="KW-1185">Reference proteome</keyword>
<dbReference type="InterPro" id="IPR025558">
    <property type="entry name" value="DUF4283"/>
</dbReference>
<evidence type="ECO:0000313" key="21">
    <source>
        <dbReference type="Proteomes" id="UP001202328"/>
    </source>
</evidence>
<sequence length="938" mass="105543">MVNIIFHERYDEFKSGYFTLNVIKTATQNFSSANVIHRNWFGDSIYKGVLPNGVPIAIKLISTKTEGFMEKRSVCLNEIDSILSLQHTNVIRLLGHYSDDLNLVLIYEHMEYGDLKRALFGDLKERLDWKTRFQICLGIAKGLAFLHLKDDSKCTTVHRDIRPGNILLDDNFNPKITGLGKARHFGGDDTHYSTLAYGTIGYIDPEYCSSYSITDKTDVYSFGILLLVIMSGKGPIFKEEGFAKQNLRLLAYELQEKGDLLTLVDEDLKPSISVYLASMVLNLAILCTNITAKLRPTMSEVVNILEGRINVKFPGIDPSFLTKLSTDAVDISNIGRISKETEPTDQGSDFNDKNGGDATLSSKVALKVAQENGNLELRQTESLINLRSIELATNNFSPANKIGQGSSGSVYKGMLPNGTAIAVKQLFTKSGHGKLDFLNELNTISTLKHPNLVRLLGHSTENDQQCLIYEYVENGSLYSVLFDNVDAKLTWAARVRICIGVAKGLSFLHDDDSKAKIVHRDIKLSNILLDKELVPKISDFGLVMHYNREITHINTGLAGTIGYMAPEYVIRGTVTEKIDVYSFGIVTLELISGKKKVEWISNHENLSLLDTAYAIQTKGDVLEFIDQDLKMSISVEEAELMFNLAMLCTNPEPKSRPTMSEVVSILEGRTKLKTNPCNLHDKTTIDSTINFPDISVHNLHGHVVSEPAISNNRMQASSVYVDTPGEYKRTLEYVEPFFTEEGKLQIVCSDEEFEAGCNEWKNSLVGFFVGEKVCSNVGIKMFEMLWEVKGDFSVFTLDNGYFIFQFSCAEDKVRVLESADLWKIQQRQLILREWDRKMKFNQLDQMESIPIWVKIYNLPVFLWTSSFLSKIGSGLGIPMYVDQKTKSRERLAYAMLCIEVNAHKQLPDSLNVIVKGMEYKLDFDYDSSQMAALLALYM</sequence>
<gene>
    <name evidence="20" type="ORF">MKW98_032746</name>
</gene>
<dbReference type="SUPFAM" id="SSF56112">
    <property type="entry name" value="Protein kinase-like (PK-like)"/>
    <property type="match status" value="2"/>
</dbReference>
<dbReference type="GO" id="GO:0004713">
    <property type="term" value="F:protein tyrosine kinase activity"/>
    <property type="evidence" value="ECO:0007669"/>
    <property type="project" value="InterPro"/>
</dbReference>
<dbReference type="PROSITE" id="PS00107">
    <property type="entry name" value="PROTEIN_KINASE_ATP"/>
    <property type="match status" value="1"/>
</dbReference>
<evidence type="ECO:0000256" key="13">
    <source>
        <dbReference type="ARBA" id="ARBA00022840"/>
    </source>
</evidence>
<protein>
    <recommendedName>
        <fullName evidence="19">Protein kinase domain-containing protein</fullName>
    </recommendedName>
</protein>
<keyword evidence="12" id="KW-0418">Kinase</keyword>
<dbReference type="InterPro" id="IPR011009">
    <property type="entry name" value="Kinase-like_dom_sf"/>
</dbReference>
<comment type="similarity">
    <text evidence="2">In the N-terminal section; belongs to the leguminous lectin family.</text>
</comment>
<dbReference type="SMART" id="SM00219">
    <property type="entry name" value="TyrKc"/>
    <property type="match status" value="1"/>
</dbReference>
<evidence type="ECO:0000256" key="17">
    <source>
        <dbReference type="ARBA" id="ARBA00023180"/>
    </source>
</evidence>
<keyword evidence="10" id="KW-0677">Repeat</keyword>
<evidence type="ECO:0000256" key="10">
    <source>
        <dbReference type="ARBA" id="ARBA00022737"/>
    </source>
</evidence>
<comment type="similarity">
    <text evidence="3">In the C-terminal section; belongs to the protein kinase superfamily. Ser/Thr protein kinase family.</text>
</comment>
<dbReference type="InterPro" id="IPR000719">
    <property type="entry name" value="Prot_kinase_dom"/>
</dbReference>
<dbReference type="Pfam" id="PF14111">
    <property type="entry name" value="DUF4283"/>
    <property type="match status" value="1"/>
</dbReference>
<dbReference type="EMBL" id="JAJJMB010016409">
    <property type="protein sequence ID" value="KAI3847420.1"/>
    <property type="molecule type" value="Genomic_DNA"/>
</dbReference>
<dbReference type="Pfam" id="PF07714">
    <property type="entry name" value="PK_Tyr_Ser-Thr"/>
    <property type="match status" value="1"/>
</dbReference>
<dbReference type="SMART" id="SM00220">
    <property type="entry name" value="S_TKc"/>
    <property type="match status" value="2"/>
</dbReference>
<dbReference type="Gene3D" id="3.30.200.20">
    <property type="entry name" value="Phosphorylase Kinase, domain 1"/>
    <property type="match status" value="2"/>
</dbReference>
<dbReference type="InterPro" id="IPR020635">
    <property type="entry name" value="Tyr_kinase_cat_dom"/>
</dbReference>
<evidence type="ECO:0000256" key="7">
    <source>
        <dbReference type="ARBA" id="ARBA00022679"/>
    </source>
</evidence>
<keyword evidence="8" id="KW-0812">Transmembrane</keyword>
<feature type="binding site" evidence="18">
    <location>
        <position position="424"/>
    </location>
    <ligand>
        <name>ATP</name>
        <dbReference type="ChEBI" id="CHEBI:30616"/>
    </ligand>
</feature>
<keyword evidence="6" id="KW-0597">Phosphoprotein</keyword>
<keyword evidence="16" id="KW-0675">Receptor</keyword>
<dbReference type="PANTHER" id="PTHR47973">
    <property type="entry name" value="CYSTEINE-RICH RECEPTOR-LIKE PROTEIN KINASE 3"/>
    <property type="match status" value="1"/>
</dbReference>
<dbReference type="Gene3D" id="1.10.510.10">
    <property type="entry name" value="Transferase(Phosphotransferase) domain 1"/>
    <property type="match status" value="2"/>
</dbReference>
<comment type="subcellular location">
    <subcellularLocation>
        <location evidence="1">Cell membrane</location>
        <topology evidence="1">Single-pass type I membrane protein</topology>
    </subcellularLocation>
</comment>
<dbReference type="InterPro" id="IPR017441">
    <property type="entry name" value="Protein_kinase_ATP_BS"/>
</dbReference>
<evidence type="ECO:0000256" key="3">
    <source>
        <dbReference type="ARBA" id="ARBA00010217"/>
    </source>
</evidence>
<evidence type="ECO:0000256" key="6">
    <source>
        <dbReference type="ARBA" id="ARBA00022553"/>
    </source>
</evidence>
<keyword evidence="11 18" id="KW-0547">Nucleotide-binding</keyword>
<dbReference type="GO" id="GO:0004674">
    <property type="term" value="F:protein serine/threonine kinase activity"/>
    <property type="evidence" value="ECO:0007669"/>
    <property type="project" value="UniProtKB-KW"/>
</dbReference>
<dbReference type="FunFam" id="1.10.510.10:FF:000044">
    <property type="entry name" value="Putative LRR receptor-like serine/threonine-protein kinase"/>
    <property type="match status" value="1"/>
</dbReference>
<keyword evidence="5" id="KW-0723">Serine/threonine-protein kinase</keyword>
<keyword evidence="9" id="KW-0732">Signal</keyword>
<evidence type="ECO:0000256" key="18">
    <source>
        <dbReference type="PROSITE-ProRule" id="PRU10141"/>
    </source>
</evidence>
<keyword evidence="13 18" id="KW-0067">ATP-binding</keyword>
<organism evidence="20 21">
    <name type="scientific">Papaver atlanticum</name>
    <dbReference type="NCBI Taxonomy" id="357466"/>
    <lineage>
        <taxon>Eukaryota</taxon>
        <taxon>Viridiplantae</taxon>
        <taxon>Streptophyta</taxon>
        <taxon>Embryophyta</taxon>
        <taxon>Tracheophyta</taxon>
        <taxon>Spermatophyta</taxon>
        <taxon>Magnoliopsida</taxon>
        <taxon>Ranunculales</taxon>
        <taxon>Papaveraceae</taxon>
        <taxon>Papaveroideae</taxon>
        <taxon>Papaver</taxon>
    </lineage>
</organism>
<evidence type="ECO:0000256" key="11">
    <source>
        <dbReference type="ARBA" id="ARBA00022741"/>
    </source>
</evidence>
<dbReference type="FunFam" id="1.10.510.10:FF:000240">
    <property type="entry name" value="Lectin-domain containing receptor kinase A4.3"/>
    <property type="match status" value="1"/>
</dbReference>
<evidence type="ECO:0000256" key="2">
    <source>
        <dbReference type="ARBA" id="ARBA00008536"/>
    </source>
</evidence>
<dbReference type="CDD" id="cd14066">
    <property type="entry name" value="STKc_IRAK"/>
    <property type="match status" value="1"/>
</dbReference>
<evidence type="ECO:0000256" key="8">
    <source>
        <dbReference type="ARBA" id="ARBA00022692"/>
    </source>
</evidence>
<dbReference type="PROSITE" id="PS50011">
    <property type="entry name" value="PROTEIN_KINASE_DOM"/>
    <property type="match status" value="2"/>
</dbReference>
<evidence type="ECO:0000256" key="15">
    <source>
        <dbReference type="ARBA" id="ARBA00023136"/>
    </source>
</evidence>
<feature type="domain" description="Protein kinase" evidence="19">
    <location>
        <begin position="396"/>
        <end position="672"/>
    </location>
</feature>
<keyword evidence="14" id="KW-1133">Transmembrane helix</keyword>
<comment type="caution">
    <text evidence="20">The sequence shown here is derived from an EMBL/GenBank/DDBJ whole genome shotgun (WGS) entry which is preliminary data.</text>
</comment>
<evidence type="ECO:0000256" key="14">
    <source>
        <dbReference type="ARBA" id="ARBA00022989"/>
    </source>
</evidence>
<dbReference type="InterPro" id="IPR052059">
    <property type="entry name" value="CR_Ser/Thr_kinase"/>
</dbReference>
<evidence type="ECO:0000256" key="12">
    <source>
        <dbReference type="ARBA" id="ARBA00022777"/>
    </source>
</evidence>
<name>A0AAD4X538_9MAGN</name>
<proteinExistence type="inferred from homology"/>
<accession>A0AAD4X538</accession>
<keyword evidence="17" id="KW-0325">Glycoprotein</keyword>
<evidence type="ECO:0000256" key="4">
    <source>
        <dbReference type="ARBA" id="ARBA00022475"/>
    </source>
</evidence>
<evidence type="ECO:0000256" key="9">
    <source>
        <dbReference type="ARBA" id="ARBA00022729"/>
    </source>
</evidence>
<evidence type="ECO:0000256" key="16">
    <source>
        <dbReference type="ARBA" id="ARBA00023170"/>
    </source>
</evidence>
<evidence type="ECO:0000256" key="5">
    <source>
        <dbReference type="ARBA" id="ARBA00022527"/>
    </source>
</evidence>
<feature type="domain" description="Protein kinase" evidence="19">
    <location>
        <begin position="30"/>
        <end position="320"/>
    </location>
</feature>
<dbReference type="GO" id="GO:0005524">
    <property type="term" value="F:ATP binding"/>
    <property type="evidence" value="ECO:0007669"/>
    <property type="project" value="UniProtKB-UniRule"/>
</dbReference>
<dbReference type="GO" id="GO:0005886">
    <property type="term" value="C:plasma membrane"/>
    <property type="evidence" value="ECO:0007669"/>
    <property type="project" value="UniProtKB-SubCell"/>
</dbReference>
<dbReference type="InterPro" id="IPR001245">
    <property type="entry name" value="Ser-Thr/Tyr_kinase_cat_dom"/>
</dbReference>
<dbReference type="GO" id="GO:0002229">
    <property type="term" value="P:defense response to oomycetes"/>
    <property type="evidence" value="ECO:0007669"/>
    <property type="project" value="UniProtKB-ARBA"/>
</dbReference>
<dbReference type="InterPro" id="IPR008271">
    <property type="entry name" value="Ser/Thr_kinase_AS"/>
</dbReference>
<evidence type="ECO:0000259" key="19">
    <source>
        <dbReference type="PROSITE" id="PS50011"/>
    </source>
</evidence>
<dbReference type="FunFam" id="3.30.200.20:FF:000217">
    <property type="entry name" value="probable LRR receptor-like serine/threonine-protein kinase At1g53430"/>
    <property type="match status" value="1"/>
</dbReference>
<dbReference type="PROSITE" id="PS00108">
    <property type="entry name" value="PROTEIN_KINASE_ST"/>
    <property type="match status" value="1"/>
</dbReference>
<keyword evidence="15" id="KW-0472">Membrane</keyword>
<keyword evidence="4" id="KW-1003">Cell membrane</keyword>
<reference evidence="20" key="1">
    <citation type="submission" date="2022-04" db="EMBL/GenBank/DDBJ databases">
        <title>A functionally conserved STORR gene fusion in Papaver species that diverged 16.8 million years ago.</title>
        <authorList>
            <person name="Catania T."/>
        </authorList>
    </citation>
    <scope>NUCLEOTIDE SEQUENCE</scope>
    <source>
        <strain evidence="20">S-188037</strain>
    </source>
</reference>
<evidence type="ECO:0000256" key="1">
    <source>
        <dbReference type="ARBA" id="ARBA00004251"/>
    </source>
</evidence>